<dbReference type="InterPro" id="IPR029052">
    <property type="entry name" value="Metallo-depent_PP-like"/>
</dbReference>
<protein>
    <recommendedName>
        <fullName evidence="4">Calcineurin-like phosphoesterase domain-containing protein</fullName>
    </recommendedName>
</protein>
<name>G4YGE4_PHYSP</name>
<evidence type="ECO:0000256" key="2">
    <source>
        <dbReference type="ARBA" id="ARBA00022801"/>
    </source>
</evidence>
<dbReference type="PANTHER" id="PTHR10161">
    <property type="entry name" value="TARTRATE-RESISTANT ACID PHOSPHATASE TYPE 5"/>
    <property type="match status" value="1"/>
</dbReference>
<dbReference type="Proteomes" id="UP000002640">
    <property type="component" value="Unassembled WGS sequence"/>
</dbReference>
<dbReference type="EMBL" id="JH159151">
    <property type="protein sequence ID" value="EGZ29057.1"/>
    <property type="molecule type" value="Genomic_DNA"/>
</dbReference>
<dbReference type="Pfam" id="PF00149">
    <property type="entry name" value="Metallophos"/>
    <property type="match status" value="1"/>
</dbReference>
<dbReference type="Gene3D" id="3.60.21.10">
    <property type="match status" value="1"/>
</dbReference>
<dbReference type="GO" id="GO:0016787">
    <property type="term" value="F:hydrolase activity"/>
    <property type="evidence" value="ECO:0007669"/>
    <property type="project" value="UniProtKB-KW"/>
</dbReference>
<evidence type="ECO:0000259" key="4">
    <source>
        <dbReference type="Pfam" id="PF00149"/>
    </source>
</evidence>
<reference evidence="5 6" key="1">
    <citation type="journal article" date="2006" name="Science">
        <title>Phytophthora genome sequences uncover evolutionary origins and mechanisms of pathogenesis.</title>
        <authorList>
            <person name="Tyler B.M."/>
            <person name="Tripathy S."/>
            <person name="Zhang X."/>
            <person name="Dehal P."/>
            <person name="Jiang R.H."/>
            <person name="Aerts A."/>
            <person name="Arredondo F.D."/>
            <person name="Baxter L."/>
            <person name="Bensasson D."/>
            <person name="Beynon J.L."/>
            <person name="Chapman J."/>
            <person name="Damasceno C.M."/>
            <person name="Dorrance A.E."/>
            <person name="Dou D."/>
            <person name="Dickerman A.W."/>
            <person name="Dubchak I.L."/>
            <person name="Garbelotto M."/>
            <person name="Gijzen M."/>
            <person name="Gordon S.G."/>
            <person name="Govers F."/>
            <person name="Grunwald N.J."/>
            <person name="Huang W."/>
            <person name="Ivors K.L."/>
            <person name="Jones R.W."/>
            <person name="Kamoun S."/>
            <person name="Krampis K."/>
            <person name="Lamour K.H."/>
            <person name="Lee M.K."/>
            <person name="McDonald W.H."/>
            <person name="Medina M."/>
            <person name="Meijer H.J."/>
            <person name="Nordberg E.K."/>
            <person name="Maclean D.J."/>
            <person name="Ospina-Giraldo M.D."/>
            <person name="Morris P.F."/>
            <person name="Phuntumart V."/>
            <person name="Putnam N.H."/>
            <person name="Rash S."/>
            <person name="Rose J.K."/>
            <person name="Sakihama Y."/>
            <person name="Salamov A.A."/>
            <person name="Savidor A."/>
            <person name="Scheuring C.F."/>
            <person name="Smith B.M."/>
            <person name="Sobral B.W."/>
            <person name="Terry A."/>
            <person name="Torto-Alalibo T.A."/>
            <person name="Win J."/>
            <person name="Xu Z."/>
            <person name="Zhang H."/>
            <person name="Grigoriev I.V."/>
            <person name="Rokhsar D.S."/>
            <person name="Boore J.L."/>
        </authorList>
    </citation>
    <scope>NUCLEOTIDE SEQUENCE [LARGE SCALE GENOMIC DNA]</scope>
    <source>
        <strain evidence="5 6">P6497</strain>
    </source>
</reference>
<dbReference type="InParanoid" id="G4YGE4"/>
<dbReference type="SMR" id="G4YGE4"/>
<feature type="chain" id="PRO_5003471243" description="Calcineurin-like phosphoesterase domain-containing protein" evidence="3">
    <location>
        <begin position="26"/>
        <end position="429"/>
    </location>
</feature>
<keyword evidence="6" id="KW-1185">Reference proteome</keyword>
<dbReference type="SUPFAM" id="SSF56300">
    <property type="entry name" value="Metallo-dependent phosphatases"/>
    <property type="match status" value="1"/>
</dbReference>
<evidence type="ECO:0000256" key="3">
    <source>
        <dbReference type="SAM" id="SignalP"/>
    </source>
</evidence>
<feature type="signal peptide" evidence="3">
    <location>
        <begin position="1"/>
        <end position="25"/>
    </location>
</feature>
<dbReference type="KEGG" id="psoj:PHYSODRAFT_476203"/>
<keyword evidence="1 3" id="KW-0732">Signal</keyword>
<sequence>MIKHGISKVLATVAVLFTAVAAASGSTVTSDPTTATYSLSAFAIGDWGTTVAKDSCCSRSSGYNNYDVNAEDVVASLMNTQAGDAKVKPKVIIGHGDNFYWTGINSLEGRDSRFTTTFEDKYDGKNLKGIPWVNVLGNHDYGGASYICNSGDNNAKCESTEALIQGLENKFKWQAGYTSPNDNRWILEDHFYVHRIEDAATGVSIDIFNVDTNDADVHGAMQICCQCYGYAEGDDAGCSNVGRGHQYCAGGSTTAYDTCMAKFAEWGEDSRTQLKAKVAASTATWKLVNSHYGPYDHYAQAGMNKWFDVLRGSGIHAFLYGHTHGEKHDYSASLGMHFVENGAGGGIQKESASGVPDFAAQYAKNEWAYTGDEYGFFSLEASKDWLKLQYHTTDKKWAFTEKFGNTTVGGVATKHCWYIPADGLEGKAC</sequence>
<dbReference type="RefSeq" id="XP_009516332.1">
    <property type="nucleotide sequence ID" value="XM_009518037.1"/>
</dbReference>
<dbReference type="PANTHER" id="PTHR10161:SF14">
    <property type="entry name" value="TARTRATE-RESISTANT ACID PHOSPHATASE TYPE 5"/>
    <property type="match status" value="1"/>
</dbReference>
<accession>G4YGE4</accession>
<evidence type="ECO:0000313" key="6">
    <source>
        <dbReference type="Proteomes" id="UP000002640"/>
    </source>
</evidence>
<dbReference type="OMA" id="SATHNNY"/>
<feature type="domain" description="Calcineurin-like phosphoesterase" evidence="4">
    <location>
        <begin position="84"/>
        <end position="325"/>
    </location>
</feature>
<evidence type="ECO:0000313" key="5">
    <source>
        <dbReference type="EMBL" id="EGZ29057.1"/>
    </source>
</evidence>
<evidence type="ECO:0000256" key="1">
    <source>
        <dbReference type="ARBA" id="ARBA00022729"/>
    </source>
</evidence>
<organism evidence="5 6">
    <name type="scientific">Phytophthora sojae (strain P6497)</name>
    <name type="common">Soybean stem and root rot agent</name>
    <name type="synonym">Phytophthora megasperma f. sp. glycines</name>
    <dbReference type="NCBI Taxonomy" id="1094619"/>
    <lineage>
        <taxon>Eukaryota</taxon>
        <taxon>Sar</taxon>
        <taxon>Stramenopiles</taxon>
        <taxon>Oomycota</taxon>
        <taxon>Peronosporomycetes</taxon>
        <taxon>Peronosporales</taxon>
        <taxon>Peronosporaceae</taxon>
        <taxon>Phytophthora</taxon>
    </lineage>
</organism>
<keyword evidence="2" id="KW-0378">Hydrolase</keyword>
<gene>
    <name evidence="5" type="ORF">PHYSODRAFT_476203</name>
</gene>
<dbReference type="InterPro" id="IPR051558">
    <property type="entry name" value="Metallophosphoesterase_PAP"/>
</dbReference>
<dbReference type="GeneID" id="20654710"/>
<dbReference type="InterPro" id="IPR004843">
    <property type="entry name" value="Calcineurin-like_PHP"/>
</dbReference>
<dbReference type="AlphaFoldDB" id="G4YGE4"/>
<proteinExistence type="predicted"/>